<sequence length="463" mass="50153">MGGSDQVSRKHTRDLSVVIAASSTPTSTSSSTLSTSTSTSCLAVFDLASVFTNSPYHSCVAEPCIHGRNGNAQGGTASLGGDRRQSRHERSLLSGLERAFLVVAHTYRITGGATARRRGPNRRLMHGMANRSPERRRPGQPFKMAARASIISPPDSISLDDSDELSASSSPINILSPPPSSSCFFLPKDQPWGAAPCCSSLPSPSPPPPPRHFRPLRQTPNPPHDDDLAALQSSFAFLGPKPRPPYPVKWADDDDASPAHDLHEELVPRSNPPEGTKFTTNAASQSFLSRAAAEAIPFGSNHLDAILSTFRIPRGVHRGRSGRRHAPDLRRSPRRRRSPHLRPPSPPTALGVTSEPRAVVAVVHGEEDVTIRYARGSERGGGGVPPRCRTRTWSTYCTGLLPAWRFSASSSRGRMRAAGRHRGGDLDGRYFRYAERDAREENLPLHAARLRAVAACCLMTHAL</sequence>
<dbReference type="Proteomes" id="UP000636709">
    <property type="component" value="Unassembled WGS sequence"/>
</dbReference>
<dbReference type="AlphaFoldDB" id="A0A835KKW8"/>
<dbReference type="EMBL" id="JACEFO010000952">
    <property type="protein sequence ID" value="KAF8751976.1"/>
    <property type="molecule type" value="Genomic_DNA"/>
</dbReference>
<feature type="compositionally biased region" description="Basic residues" evidence="1">
    <location>
        <begin position="115"/>
        <end position="125"/>
    </location>
</feature>
<proteinExistence type="predicted"/>
<feature type="region of interest" description="Disordered" evidence="1">
    <location>
        <begin position="196"/>
        <end position="228"/>
    </location>
</feature>
<feature type="region of interest" description="Disordered" evidence="1">
    <location>
        <begin position="316"/>
        <end position="356"/>
    </location>
</feature>
<evidence type="ECO:0000313" key="2">
    <source>
        <dbReference type="EMBL" id="KAF8751976.1"/>
    </source>
</evidence>
<reference evidence="2" key="1">
    <citation type="submission" date="2020-07" db="EMBL/GenBank/DDBJ databases">
        <title>Genome sequence and genetic diversity analysis of an under-domesticated orphan crop, white fonio (Digitaria exilis).</title>
        <authorList>
            <person name="Bennetzen J.L."/>
            <person name="Chen S."/>
            <person name="Ma X."/>
            <person name="Wang X."/>
            <person name="Yssel A.E.J."/>
            <person name="Chaluvadi S.R."/>
            <person name="Johnson M."/>
            <person name="Gangashetty P."/>
            <person name="Hamidou F."/>
            <person name="Sanogo M.D."/>
            <person name="Zwaenepoel A."/>
            <person name="Wallace J."/>
            <person name="Van De Peer Y."/>
            <person name="Van Deynze A."/>
        </authorList>
    </citation>
    <scope>NUCLEOTIDE SEQUENCE</scope>
    <source>
        <tissue evidence="2">Leaves</tissue>
    </source>
</reference>
<name>A0A835KKW8_9POAL</name>
<evidence type="ECO:0000313" key="3">
    <source>
        <dbReference type="Proteomes" id="UP000636709"/>
    </source>
</evidence>
<comment type="caution">
    <text evidence="2">The sequence shown here is derived from an EMBL/GenBank/DDBJ whole genome shotgun (WGS) entry which is preliminary data.</text>
</comment>
<accession>A0A835KKW8</accession>
<protein>
    <submittedName>
        <fullName evidence="2">Uncharacterized protein</fullName>
    </submittedName>
</protein>
<gene>
    <name evidence="2" type="ORF">HU200_012000</name>
</gene>
<feature type="compositionally biased region" description="Low complexity" evidence="1">
    <location>
        <begin position="145"/>
        <end position="157"/>
    </location>
</feature>
<feature type="region of interest" description="Disordered" evidence="1">
    <location>
        <begin position="112"/>
        <end position="173"/>
    </location>
</feature>
<organism evidence="2 3">
    <name type="scientific">Digitaria exilis</name>
    <dbReference type="NCBI Taxonomy" id="1010633"/>
    <lineage>
        <taxon>Eukaryota</taxon>
        <taxon>Viridiplantae</taxon>
        <taxon>Streptophyta</taxon>
        <taxon>Embryophyta</taxon>
        <taxon>Tracheophyta</taxon>
        <taxon>Spermatophyta</taxon>
        <taxon>Magnoliopsida</taxon>
        <taxon>Liliopsida</taxon>
        <taxon>Poales</taxon>
        <taxon>Poaceae</taxon>
        <taxon>PACMAD clade</taxon>
        <taxon>Panicoideae</taxon>
        <taxon>Panicodae</taxon>
        <taxon>Paniceae</taxon>
        <taxon>Anthephorinae</taxon>
        <taxon>Digitaria</taxon>
    </lineage>
</organism>
<evidence type="ECO:0000256" key="1">
    <source>
        <dbReference type="SAM" id="MobiDB-lite"/>
    </source>
</evidence>
<keyword evidence="3" id="KW-1185">Reference proteome</keyword>
<feature type="region of interest" description="Disordered" evidence="1">
    <location>
        <begin position="67"/>
        <end position="89"/>
    </location>
</feature>